<dbReference type="InterPro" id="IPR028207">
    <property type="entry name" value="DNA_pol_B_palm_palm"/>
</dbReference>
<dbReference type="InterPro" id="IPR037160">
    <property type="entry name" value="DNA_Pol_thumb_sf"/>
</dbReference>
<feature type="region of interest" description="Disordered" evidence="6">
    <location>
        <begin position="1013"/>
        <end position="1060"/>
    </location>
</feature>
<dbReference type="Gene3D" id="1.10.150.20">
    <property type="entry name" value="5' to 3' exonuclease, C-terminal subdomain"/>
    <property type="match status" value="1"/>
</dbReference>
<feature type="region of interest" description="Disordered" evidence="6">
    <location>
        <begin position="884"/>
        <end position="920"/>
    </location>
</feature>
<evidence type="ECO:0000313" key="9">
    <source>
        <dbReference type="Proteomes" id="UP001482455"/>
    </source>
</evidence>
<dbReference type="Gene3D" id="3.30.460.10">
    <property type="entry name" value="Beta Polymerase, domain 2"/>
    <property type="match status" value="1"/>
</dbReference>
<evidence type="ECO:0000256" key="1">
    <source>
        <dbReference type="ARBA" id="ARBA00022634"/>
    </source>
</evidence>
<keyword evidence="4" id="KW-0235">DNA replication</keyword>
<evidence type="ECO:0000256" key="3">
    <source>
        <dbReference type="ARBA" id="ARBA00022695"/>
    </source>
</evidence>
<comment type="caution">
    <text evidence="8">The sequence shown here is derived from an EMBL/GenBank/DDBJ whole genome shotgun (WGS) entry which is preliminary data.</text>
</comment>
<keyword evidence="1" id="KW-0237">DNA synthesis</keyword>
<accession>A0AAW3B412</accession>
<feature type="compositionally biased region" description="Basic and acidic residues" evidence="6">
    <location>
        <begin position="7"/>
        <end position="20"/>
    </location>
</feature>
<evidence type="ECO:0000256" key="5">
    <source>
        <dbReference type="PIRSR" id="PIRSR622312-50"/>
    </source>
</evidence>
<dbReference type="GO" id="GO:0003887">
    <property type="term" value="F:DNA-directed DNA polymerase activity"/>
    <property type="evidence" value="ECO:0007669"/>
    <property type="project" value="InterPro"/>
</dbReference>
<feature type="region of interest" description="Disordered" evidence="6">
    <location>
        <begin position="1506"/>
        <end position="1556"/>
    </location>
</feature>
<dbReference type="Pfam" id="PF14791">
    <property type="entry name" value="DNA_pol_B_thumb"/>
    <property type="match status" value="1"/>
</dbReference>
<feature type="compositionally biased region" description="Basic residues" evidence="6">
    <location>
        <begin position="900"/>
        <end position="909"/>
    </location>
</feature>
<feature type="compositionally biased region" description="Basic residues" evidence="6">
    <location>
        <begin position="516"/>
        <end position="527"/>
    </location>
</feature>
<keyword evidence="9" id="KW-1185">Reference proteome</keyword>
<feature type="domain" description="DNA-directed DNA polymerase X" evidence="7">
    <location>
        <begin position="1069"/>
        <end position="1595"/>
    </location>
</feature>
<proteinExistence type="predicted"/>
<evidence type="ECO:0000259" key="7">
    <source>
        <dbReference type="SMART" id="SM00483"/>
    </source>
</evidence>
<feature type="compositionally biased region" description="Basic and acidic residues" evidence="6">
    <location>
        <begin position="546"/>
        <end position="565"/>
    </location>
</feature>
<dbReference type="SUPFAM" id="SSF81301">
    <property type="entry name" value="Nucleotidyltransferase"/>
    <property type="match status" value="1"/>
</dbReference>
<feature type="region of interest" description="Disordered" evidence="6">
    <location>
        <begin position="338"/>
        <end position="364"/>
    </location>
</feature>
<keyword evidence="2" id="KW-0808">Transferase</keyword>
<feature type="compositionally biased region" description="Basic residues" evidence="6">
    <location>
        <begin position="701"/>
        <end position="716"/>
    </location>
</feature>
<name>A0AAW3B412_9TRYP</name>
<dbReference type="SUPFAM" id="SSF81585">
    <property type="entry name" value="PsbU/PolX domain-like"/>
    <property type="match status" value="1"/>
</dbReference>
<dbReference type="InterPro" id="IPR002054">
    <property type="entry name" value="DNA-dir_DNA_pol_X"/>
</dbReference>
<dbReference type="SMART" id="SM00483">
    <property type="entry name" value="POLXc"/>
    <property type="match status" value="1"/>
</dbReference>
<dbReference type="Proteomes" id="UP001482455">
    <property type="component" value="Unassembled WGS sequence"/>
</dbReference>
<feature type="region of interest" description="Disordered" evidence="6">
    <location>
        <begin position="1"/>
        <end position="20"/>
    </location>
</feature>
<sequence length="1596" mass="165129">MSAYTHAPHEARSETAKEANQKGLLWRSGGAAHHHVGLRTTPPLPHTHTHTYPAAQPHPIRQQVKSHHGSHARASFLSQGEHNRCEKRMRFFISSAVPRTGCSLRCRRANPLSVVAAALVAASLSCADSQRLAHGPSRWCSTWLRAGGHLSETLAIQSASSAVTASLTAQRRGVSSTTSASADAAATAASAVAAVAALSTGTKLRHRRGAHRKRGRVSATAGVTLPPDVQLGDAKSGTCAVAIDPVVSTTVLVNPSKVSSEPLSQRAVKSSGLAARGECARTLGDVAAEAESPAVTTAAYLNGLGTSAEKPMACPPSAGEADAAEPALAASVAATDAAEMAAPRRKGRGRKPQRGANGGRTAVEAATEATVESLAVAAPAAASSPAVAAPLAEVSAEAIAMAAAVSPVKPSRGLTKRRLRRREPGAAPAASAGDVETNEVKTAGAAVVSSATVGPNRAPSVTADVGEGKGGTPVAESVSAAAPPLPPQHVDATCRAVTPDADAVEGGVSSRSSSSSRRRIGRQRRQKSVGEPVSAKGTEALQGNDEVSRAADVDGDRNHTSEDGSARQSGRRQRSSSRTRGGKRLRATSPTADIGAVGKGAIAAAVAKSAAEGVRGAAEQAPVTGGATAGGATLASFSLLTTATPPQPASKTTTTSLTTVDTKAPAAFTAELGSSESKTGADVELSAEAVGTTAASCASRGNRRPRGNRMKGRHRVSAAVTDGSGDTATAAAGPAATAAVEDGETATTPPSAATVSSASVDSFKKLFATVDVAAVEAAKGLSSLAAKKRLAAQIIRRRWQLQRGLKLSPQTLPSTTTSTADEASTTATSAAAKDDEVAAAEAAAPTSSAPSSSPSSRRRLKRGKKSALIEAAVLSLTAAELLPEKPARGGEAPAAGGVKPKSRTTKRGGKLGGSAAKRHGAGTTAIAAAASGAPVAEPAKAAEVEDAVRDAEAEADVAAAMATAVELASRPEVVNDEFSLALQADDGAVADTTSIPHSLAALVPSRASQKPRLYGAGDLKVTSGAKGSSSSGSTGGSGNCAGGSSSSGSGSSGKAGKGANSKDTLFFPDYRERVVQLFEQLAQINSALGERFKSQSYGRTVEHLKRGDKVFQLLPPNLLPLPEDDPEKKAAVEALYKDDSAAQKRRAEEVERNRAKRSLILSPDNLIPGLGTKLREKVIEILVTGGLEELHRQEAKPIIRAIRELTQVHGVGPRTAIDYFKKHDISTVAQLRDYAIKAGELDMNNKDSGKPSNLVACSDKSKFHLNDAQRLGLVYYEDMCHRIPHDEGRLHEAFMKLRMRKYLGKDYELVVCGSYRRQVESAGDIDVLITHKRSAAEGSSGDSSSGGRPLLPPSEVLGAFLAGLKADKYIEATLAQGPTKFMGLCRLRAVENTSAAAATGKGKAAKAKNTARPKFRARRLDVRYVDSDGFPAAMLYFTGSKNFNVIMRSEAIKKHCILNEYGLFRKPTRRQMQQYGVLQRNPNMTFHDMVTRLARFDLSAIKGGEDELTSEPSAVPADASTAAGSGAGSNADGASAKVTAAAKKVKGKGREKTKQELAELREMARIVERQRVKASTEREIFEALGMDYVSPKDRSV</sequence>
<organism evidence="8 9">
    <name type="scientific">Leishmania utingensis</name>
    <dbReference type="NCBI Taxonomy" id="653362"/>
    <lineage>
        <taxon>Eukaryota</taxon>
        <taxon>Discoba</taxon>
        <taxon>Euglenozoa</taxon>
        <taxon>Kinetoplastea</taxon>
        <taxon>Metakinetoplastina</taxon>
        <taxon>Trypanosomatida</taxon>
        <taxon>Trypanosomatidae</taxon>
        <taxon>Leishmaniinae</taxon>
        <taxon>Leishmania</taxon>
    </lineage>
</organism>
<feature type="compositionally biased region" description="Basic residues" evidence="6">
    <location>
        <begin position="343"/>
        <end position="353"/>
    </location>
</feature>
<dbReference type="PANTHER" id="PTHR11276:SF28">
    <property type="entry name" value="DNA POLYMERASE LAMBDA"/>
    <property type="match status" value="1"/>
</dbReference>
<dbReference type="InterPro" id="IPR022312">
    <property type="entry name" value="DNA_pol_X"/>
</dbReference>
<feature type="region of interest" description="Disordered" evidence="6">
    <location>
        <begin position="806"/>
        <end position="863"/>
    </location>
</feature>
<evidence type="ECO:0000256" key="4">
    <source>
        <dbReference type="ARBA" id="ARBA00022705"/>
    </source>
</evidence>
<dbReference type="GO" id="GO:0003677">
    <property type="term" value="F:DNA binding"/>
    <property type="evidence" value="ECO:0007669"/>
    <property type="project" value="InterPro"/>
</dbReference>
<feature type="compositionally biased region" description="Low complexity" evidence="6">
    <location>
        <begin position="473"/>
        <end position="482"/>
    </location>
</feature>
<dbReference type="Pfam" id="PF14792">
    <property type="entry name" value="DNA_pol_B_palm"/>
    <property type="match status" value="1"/>
</dbReference>
<feature type="region of interest" description="Disordered" evidence="6">
    <location>
        <begin position="409"/>
        <end position="438"/>
    </location>
</feature>
<dbReference type="PRINTS" id="PR00870">
    <property type="entry name" value="DNAPOLXBETA"/>
</dbReference>
<dbReference type="GO" id="GO:0005634">
    <property type="term" value="C:nucleus"/>
    <property type="evidence" value="ECO:0007669"/>
    <property type="project" value="TreeGrafter"/>
</dbReference>
<dbReference type="Gene3D" id="3.30.210.10">
    <property type="entry name" value="DNA polymerase, thumb domain"/>
    <property type="match status" value="1"/>
</dbReference>
<feature type="active site" description="Nucleophile; Schiff-base intermediate with DNA; for 5'-dRP lyase activity" evidence="5">
    <location>
        <position position="1177"/>
    </location>
</feature>
<evidence type="ECO:0000313" key="8">
    <source>
        <dbReference type="EMBL" id="KAL0516144.1"/>
    </source>
</evidence>
<dbReference type="InterPro" id="IPR002008">
    <property type="entry name" value="DNA_pol_X_beta-like"/>
</dbReference>
<feature type="compositionally biased region" description="Low complexity" evidence="6">
    <location>
        <begin position="839"/>
        <end position="855"/>
    </location>
</feature>
<dbReference type="InterPro" id="IPR043519">
    <property type="entry name" value="NT_sf"/>
</dbReference>
<feature type="region of interest" description="Disordered" evidence="6">
    <location>
        <begin position="31"/>
        <end position="54"/>
    </location>
</feature>
<dbReference type="InterPro" id="IPR029398">
    <property type="entry name" value="PolB_thumb"/>
</dbReference>
<protein>
    <submittedName>
        <fullName evidence="8">DNA polymerase beta palm/DNA polymerase beta thumb</fullName>
    </submittedName>
</protein>
<feature type="region of interest" description="Disordered" evidence="6">
    <location>
        <begin position="451"/>
        <end position="592"/>
    </location>
</feature>
<dbReference type="PANTHER" id="PTHR11276">
    <property type="entry name" value="DNA POLYMERASE TYPE-X FAMILY MEMBER"/>
    <property type="match status" value="1"/>
</dbReference>
<feature type="compositionally biased region" description="Low complexity" evidence="6">
    <location>
        <begin position="1517"/>
        <end position="1542"/>
    </location>
</feature>
<feature type="region of interest" description="Disordered" evidence="6">
    <location>
        <begin position="691"/>
        <end position="754"/>
    </location>
</feature>
<gene>
    <name evidence="8" type="ORF">Q4I30_000654</name>
</gene>
<keyword evidence="3" id="KW-0548">Nucleotidyltransferase</keyword>
<evidence type="ECO:0000256" key="6">
    <source>
        <dbReference type="SAM" id="MobiDB-lite"/>
    </source>
</evidence>
<dbReference type="EMBL" id="JBAMZL010000001">
    <property type="protein sequence ID" value="KAL0516144.1"/>
    <property type="molecule type" value="Genomic_DNA"/>
</dbReference>
<feature type="compositionally biased region" description="Low complexity" evidence="6">
    <location>
        <begin position="718"/>
        <end position="754"/>
    </location>
</feature>
<dbReference type="GO" id="GO:0006303">
    <property type="term" value="P:double-strand break repair via nonhomologous end joining"/>
    <property type="evidence" value="ECO:0007669"/>
    <property type="project" value="TreeGrafter"/>
</dbReference>
<evidence type="ECO:0000256" key="2">
    <source>
        <dbReference type="ARBA" id="ARBA00022679"/>
    </source>
</evidence>
<feature type="compositionally biased region" description="Low complexity" evidence="6">
    <location>
        <begin position="1023"/>
        <end position="1032"/>
    </location>
</feature>
<feature type="compositionally biased region" description="Low complexity" evidence="6">
    <location>
        <begin position="807"/>
        <end position="831"/>
    </location>
</feature>
<feature type="compositionally biased region" description="Basic residues" evidence="6">
    <location>
        <begin position="569"/>
        <end position="586"/>
    </location>
</feature>
<reference evidence="8 9" key="1">
    <citation type="submission" date="2024-02" db="EMBL/GenBank/DDBJ databases">
        <title>FIRST GENOME SEQUENCES OF Leishmania (Viannia) shawi, Leishmania (Viannia) lindenbergi AND Leishmania (Viannia) utingensis.</title>
        <authorList>
            <person name="Resadore F."/>
            <person name="Custodio M.G.F."/>
            <person name="Boite M.C."/>
            <person name="Cupolillo E."/>
            <person name="Ferreira G.E.M."/>
        </authorList>
    </citation>
    <scope>NUCLEOTIDE SEQUENCE [LARGE SCALE GENOMIC DNA]</scope>
    <source>
        <strain evidence="8 9">ITUB/BR/1977/M4964</strain>
    </source>
</reference>